<evidence type="ECO:0000313" key="3">
    <source>
        <dbReference type="Proteomes" id="UP001165586"/>
    </source>
</evidence>
<evidence type="ECO:0000256" key="1">
    <source>
        <dbReference type="SAM" id="SignalP"/>
    </source>
</evidence>
<comment type="caution">
    <text evidence="2">The sequence shown here is derived from an EMBL/GenBank/DDBJ whole genome shotgun (WGS) entry which is preliminary data.</text>
</comment>
<keyword evidence="3" id="KW-1185">Reference proteome</keyword>
<proteinExistence type="predicted"/>
<reference evidence="2" key="1">
    <citation type="submission" date="2022-08" db="EMBL/GenBank/DDBJ databases">
        <authorList>
            <person name="Deng Y."/>
            <person name="Han X.-F."/>
            <person name="Zhang Y.-Q."/>
        </authorList>
    </citation>
    <scope>NUCLEOTIDE SEQUENCE</scope>
    <source>
        <strain evidence="2">CPCC 203386</strain>
    </source>
</reference>
<keyword evidence="1" id="KW-0732">Signal</keyword>
<feature type="non-terminal residue" evidence="2">
    <location>
        <position position="68"/>
    </location>
</feature>
<accession>A0ABT2HBF4</accession>
<feature type="signal peptide" evidence="1">
    <location>
        <begin position="1"/>
        <end position="22"/>
    </location>
</feature>
<organism evidence="2 3">
    <name type="scientific">Herbiconiux daphne</name>
    <dbReference type="NCBI Taxonomy" id="2970914"/>
    <lineage>
        <taxon>Bacteria</taxon>
        <taxon>Bacillati</taxon>
        <taxon>Actinomycetota</taxon>
        <taxon>Actinomycetes</taxon>
        <taxon>Micrococcales</taxon>
        <taxon>Microbacteriaceae</taxon>
        <taxon>Herbiconiux</taxon>
    </lineage>
</organism>
<name>A0ABT2HBF4_9MICO</name>
<feature type="chain" id="PRO_5047175672" evidence="1">
    <location>
        <begin position="23"/>
        <end position="68"/>
    </location>
</feature>
<dbReference type="Proteomes" id="UP001165586">
    <property type="component" value="Unassembled WGS sequence"/>
</dbReference>
<protein>
    <submittedName>
        <fullName evidence="2">Uncharacterized protein</fullName>
    </submittedName>
</protein>
<evidence type="ECO:0000313" key="2">
    <source>
        <dbReference type="EMBL" id="MCS5737293.1"/>
    </source>
</evidence>
<dbReference type="RefSeq" id="WP_259543647.1">
    <property type="nucleotide sequence ID" value="NZ_JANLCJ010000576.1"/>
</dbReference>
<gene>
    <name evidence="2" type="ORF">N1032_26540</name>
</gene>
<dbReference type="EMBL" id="JANLCJ010000576">
    <property type="protein sequence ID" value="MCS5737293.1"/>
    <property type="molecule type" value="Genomic_DNA"/>
</dbReference>
<sequence>MKKLAIVVSAALAGLVSGQVVAATVYEGDAGKLDVTNKIQFQHKFTAHGNHNGVDDSYDRFGAKGKLK</sequence>